<protein>
    <submittedName>
        <fullName evidence="6">LysR family transcriptional regulator</fullName>
    </submittedName>
</protein>
<dbReference type="SUPFAM" id="SSF46785">
    <property type="entry name" value="Winged helix' DNA-binding domain"/>
    <property type="match status" value="1"/>
</dbReference>
<organism evidence="6 7">
    <name type="scientific">Thauera sedimentorum</name>
    <dbReference type="NCBI Taxonomy" id="2767595"/>
    <lineage>
        <taxon>Bacteria</taxon>
        <taxon>Pseudomonadati</taxon>
        <taxon>Pseudomonadota</taxon>
        <taxon>Betaproteobacteria</taxon>
        <taxon>Rhodocyclales</taxon>
        <taxon>Zoogloeaceae</taxon>
        <taxon>Thauera</taxon>
    </lineage>
</organism>
<comment type="caution">
    <text evidence="6">The sequence shown here is derived from an EMBL/GenBank/DDBJ whole genome shotgun (WGS) entry which is preliminary data.</text>
</comment>
<dbReference type="InterPro" id="IPR000847">
    <property type="entry name" value="LysR_HTH_N"/>
</dbReference>
<dbReference type="InterPro" id="IPR050176">
    <property type="entry name" value="LTTR"/>
</dbReference>
<dbReference type="Proteomes" id="UP000603602">
    <property type="component" value="Unassembled WGS sequence"/>
</dbReference>
<dbReference type="PROSITE" id="PS50931">
    <property type="entry name" value="HTH_LYSR"/>
    <property type="match status" value="1"/>
</dbReference>
<dbReference type="Gene3D" id="3.40.190.10">
    <property type="entry name" value="Periplasmic binding protein-like II"/>
    <property type="match status" value="2"/>
</dbReference>
<dbReference type="Pfam" id="PF03466">
    <property type="entry name" value="LysR_substrate"/>
    <property type="match status" value="1"/>
</dbReference>
<keyword evidence="3" id="KW-0238">DNA-binding</keyword>
<accession>A0ABR9BF60</accession>
<dbReference type="InterPro" id="IPR005119">
    <property type="entry name" value="LysR_subst-bd"/>
</dbReference>
<keyword evidence="4" id="KW-0804">Transcription</keyword>
<keyword evidence="7" id="KW-1185">Reference proteome</keyword>
<dbReference type="EMBL" id="JACYTO010000002">
    <property type="protein sequence ID" value="MBD8504095.1"/>
    <property type="molecule type" value="Genomic_DNA"/>
</dbReference>
<feature type="domain" description="HTH lysR-type" evidence="5">
    <location>
        <begin position="4"/>
        <end position="61"/>
    </location>
</feature>
<gene>
    <name evidence="6" type="ORF">IFO67_14455</name>
</gene>
<dbReference type="PANTHER" id="PTHR30579:SF7">
    <property type="entry name" value="HTH-TYPE TRANSCRIPTIONAL REGULATOR LRHA-RELATED"/>
    <property type="match status" value="1"/>
</dbReference>
<reference evidence="7" key="1">
    <citation type="submission" date="2023-07" db="EMBL/GenBank/DDBJ databases">
        <title>Thauera sp. CAU 1555 isolated from sand of Yaerae Beach.</title>
        <authorList>
            <person name="Kim W."/>
        </authorList>
    </citation>
    <scope>NUCLEOTIDE SEQUENCE [LARGE SCALE GENOMIC DNA]</scope>
    <source>
        <strain evidence="7">CAU 1555</strain>
    </source>
</reference>
<dbReference type="PANTHER" id="PTHR30579">
    <property type="entry name" value="TRANSCRIPTIONAL REGULATOR"/>
    <property type="match status" value="1"/>
</dbReference>
<dbReference type="SUPFAM" id="SSF53850">
    <property type="entry name" value="Periplasmic binding protein-like II"/>
    <property type="match status" value="1"/>
</dbReference>
<evidence type="ECO:0000256" key="1">
    <source>
        <dbReference type="ARBA" id="ARBA00009437"/>
    </source>
</evidence>
<evidence type="ECO:0000256" key="4">
    <source>
        <dbReference type="ARBA" id="ARBA00023163"/>
    </source>
</evidence>
<name>A0ABR9BF60_9RHOO</name>
<sequence length="297" mass="32031">MADLDIALLRTFVSVVESGGFTRAGDRVHRTQSTVSQQVKKLEEQIGRQVLLRGVRGVELTEDGERLLAYARRILALNDEARQLFAEDVPELVRIGVPEDYAIEELPLLLGRFARRHPSARLEVRCALSVQLEAEVEAGELDIALFKRLGPAPAAAGVWRDALNWVAADEATPEQLPVLPLVVFNQGCIYRAHAVHVLESQRRAWRVAYTSPNLAGVLAAVRAGLGVSVLSDSALAPGLRRLGAAEGLPPLPDSQLVLQARSRLGPAAEAALELLRDSLDARQRAVAGRAAAPLAPA</sequence>
<dbReference type="InterPro" id="IPR036390">
    <property type="entry name" value="WH_DNA-bd_sf"/>
</dbReference>
<evidence type="ECO:0000313" key="7">
    <source>
        <dbReference type="Proteomes" id="UP000603602"/>
    </source>
</evidence>
<dbReference type="RefSeq" id="WP_187718873.1">
    <property type="nucleotide sequence ID" value="NZ_JACTAH010000002.1"/>
</dbReference>
<proteinExistence type="inferred from homology"/>
<dbReference type="PRINTS" id="PR00039">
    <property type="entry name" value="HTHLYSR"/>
</dbReference>
<evidence type="ECO:0000313" key="6">
    <source>
        <dbReference type="EMBL" id="MBD8504095.1"/>
    </source>
</evidence>
<evidence type="ECO:0000259" key="5">
    <source>
        <dbReference type="PROSITE" id="PS50931"/>
    </source>
</evidence>
<dbReference type="Pfam" id="PF00126">
    <property type="entry name" value="HTH_1"/>
    <property type="match status" value="1"/>
</dbReference>
<evidence type="ECO:0000256" key="2">
    <source>
        <dbReference type="ARBA" id="ARBA00023015"/>
    </source>
</evidence>
<dbReference type="Gene3D" id="1.10.10.10">
    <property type="entry name" value="Winged helix-like DNA-binding domain superfamily/Winged helix DNA-binding domain"/>
    <property type="match status" value="1"/>
</dbReference>
<keyword evidence="2" id="KW-0805">Transcription regulation</keyword>
<dbReference type="InterPro" id="IPR036388">
    <property type="entry name" value="WH-like_DNA-bd_sf"/>
</dbReference>
<comment type="similarity">
    <text evidence="1">Belongs to the LysR transcriptional regulatory family.</text>
</comment>
<evidence type="ECO:0000256" key="3">
    <source>
        <dbReference type="ARBA" id="ARBA00023125"/>
    </source>
</evidence>